<protein>
    <recommendedName>
        <fullName evidence="4">Secreted protein</fullName>
    </recommendedName>
</protein>
<accession>A0A8T0R140</accession>
<reference evidence="2" key="1">
    <citation type="submission" date="2020-05" db="EMBL/GenBank/DDBJ databases">
        <title>WGS assembly of Panicum virgatum.</title>
        <authorList>
            <person name="Lovell J.T."/>
            <person name="Jenkins J."/>
            <person name="Shu S."/>
            <person name="Juenger T.E."/>
            <person name="Schmutz J."/>
        </authorList>
    </citation>
    <scope>NUCLEOTIDE SEQUENCE</scope>
    <source>
        <strain evidence="2">AP13</strain>
    </source>
</reference>
<dbReference type="AlphaFoldDB" id="A0A8T0R140"/>
<evidence type="ECO:0000256" key="1">
    <source>
        <dbReference type="SAM" id="SignalP"/>
    </source>
</evidence>
<sequence length="87" mass="9999">MSDSTWRCWCTIVFALNLPCRSVCANWCQNLKMMPEFLRHPAFKTSRPGRHAMPVGTFVMPCHAGWHHRHQAACQKETEQLSSIADL</sequence>
<keyword evidence="1" id="KW-0732">Signal</keyword>
<evidence type="ECO:0008006" key="4">
    <source>
        <dbReference type="Google" id="ProtNLM"/>
    </source>
</evidence>
<dbReference type="Proteomes" id="UP000823388">
    <property type="component" value="Chromosome 6N"/>
</dbReference>
<evidence type="ECO:0000313" key="2">
    <source>
        <dbReference type="EMBL" id="KAG2578703.1"/>
    </source>
</evidence>
<dbReference type="EMBL" id="CM029048">
    <property type="protein sequence ID" value="KAG2578703.1"/>
    <property type="molecule type" value="Genomic_DNA"/>
</dbReference>
<gene>
    <name evidence="2" type="ORF">PVAP13_6NG115506</name>
</gene>
<organism evidence="2 3">
    <name type="scientific">Panicum virgatum</name>
    <name type="common">Blackwell switchgrass</name>
    <dbReference type="NCBI Taxonomy" id="38727"/>
    <lineage>
        <taxon>Eukaryota</taxon>
        <taxon>Viridiplantae</taxon>
        <taxon>Streptophyta</taxon>
        <taxon>Embryophyta</taxon>
        <taxon>Tracheophyta</taxon>
        <taxon>Spermatophyta</taxon>
        <taxon>Magnoliopsida</taxon>
        <taxon>Liliopsida</taxon>
        <taxon>Poales</taxon>
        <taxon>Poaceae</taxon>
        <taxon>PACMAD clade</taxon>
        <taxon>Panicoideae</taxon>
        <taxon>Panicodae</taxon>
        <taxon>Paniceae</taxon>
        <taxon>Panicinae</taxon>
        <taxon>Panicum</taxon>
        <taxon>Panicum sect. Hiantes</taxon>
    </lineage>
</organism>
<feature type="signal peptide" evidence="1">
    <location>
        <begin position="1"/>
        <end position="25"/>
    </location>
</feature>
<comment type="caution">
    <text evidence="2">The sequence shown here is derived from an EMBL/GenBank/DDBJ whole genome shotgun (WGS) entry which is preliminary data.</text>
</comment>
<name>A0A8T0R140_PANVG</name>
<proteinExistence type="predicted"/>
<feature type="chain" id="PRO_5035764086" description="Secreted protein" evidence="1">
    <location>
        <begin position="26"/>
        <end position="87"/>
    </location>
</feature>
<keyword evidence="3" id="KW-1185">Reference proteome</keyword>
<evidence type="ECO:0000313" key="3">
    <source>
        <dbReference type="Proteomes" id="UP000823388"/>
    </source>
</evidence>